<comment type="caution">
    <text evidence="2">The sequence shown here is derived from an EMBL/GenBank/DDBJ whole genome shotgun (WGS) entry which is preliminary data.</text>
</comment>
<dbReference type="EMBL" id="AZXY01000011">
    <property type="protein sequence ID" value="KSZ57112.1"/>
    <property type="molecule type" value="Genomic_DNA"/>
</dbReference>
<dbReference type="PATRIC" id="fig|1441730.3.peg.4160"/>
<name>A0A0V9UGH3_9NOCA</name>
<sequence>MTATTPHPAQNAPREDDGYFGPGSVSWKVYADPSSRVAGMAGLLLQALNPGMMRLFEHASAAYVDPKGRDERTGRYLDTVMFGDKAHADAAAASVRRMHAHAVWDDPHTGTTLRADEPAWIDWTHNALAFALLRGAEAFGLDLTPAEQDKFVVEQHIAAELVGADAARLPATRADLEAYVDEQRHWLSLSLAAAEVTHALRKPNLWGNPVKVFTFVVVQDGMLSLLPEWARLMYGIEGRPMNLRAAARTTRRLIGIARKNASYDKMVAEITTRIDETPYRKVRARKA</sequence>
<reference evidence="3" key="1">
    <citation type="submission" date="2015-01" db="EMBL/GenBank/DDBJ databases">
        <title>Draft genome sequence of Rhodococcus pyridinivorans strain KG-16, a hydrocarbon-degrading bacterium.</title>
        <authorList>
            <person name="Aggarwal R.K."/>
            <person name="Dawar C."/>
        </authorList>
    </citation>
    <scope>NUCLEOTIDE SEQUENCE [LARGE SCALE GENOMIC DNA]</scope>
    <source>
        <strain evidence="3">KG-16</strain>
    </source>
</reference>
<dbReference type="AlphaFoldDB" id="A0A0V9UGH3"/>
<accession>A0A0V9UGH3</accession>
<evidence type="ECO:0000313" key="3">
    <source>
        <dbReference type="Proteomes" id="UP000053060"/>
    </source>
</evidence>
<reference evidence="2 3" key="2">
    <citation type="journal article" date="2016" name="Genome Announc.">
        <title>Draft Genome Sequence of a Versatile Hydrocarbon-Degrading Bacterium, Rhodococcus pyridinivorans Strain KG-16, Collected from Oil Fields in India.</title>
        <authorList>
            <person name="Aggarwal R.K."/>
            <person name="Dawar C."/>
            <person name="Phanindranath R."/>
            <person name="Mutnuri L."/>
            <person name="Dayal A.M."/>
        </authorList>
    </citation>
    <scope>NUCLEOTIDE SEQUENCE [LARGE SCALE GENOMIC DNA]</scope>
    <source>
        <strain evidence="2 3">KG-16</strain>
    </source>
</reference>
<evidence type="ECO:0000259" key="1">
    <source>
        <dbReference type="Pfam" id="PF09995"/>
    </source>
</evidence>
<feature type="domain" description="ER-bound oxygenase mpaB/mpaB'/Rubber oxygenase catalytic" evidence="1">
    <location>
        <begin position="27"/>
        <end position="251"/>
    </location>
</feature>
<dbReference type="GO" id="GO:0016491">
    <property type="term" value="F:oxidoreductase activity"/>
    <property type="evidence" value="ECO:0007669"/>
    <property type="project" value="InterPro"/>
</dbReference>
<dbReference type="Pfam" id="PF09995">
    <property type="entry name" value="MPAB_Lcp_cat"/>
    <property type="match status" value="1"/>
</dbReference>
<dbReference type="InterPro" id="IPR018713">
    <property type="entry name" value="MPAB/Lcp_cat_dom"/>
</dbReference>
<dbReference type="PANTHER" id="PTHR36151:SF3">
    <property type="entry name" value="ER-BOUND OXYGENASE MPAB_MPAB'_RUBBER OXYGENASE CATALYTIC DOMAIN-CONTAINING PROTEIN"/>
    <property type="match status" value="1"/>
</dbReference>
<organism evidence="2 3">
    <name type="scientific">Rhodococcus pyridinivorans KG-16</name>
    <dbReference type="NCBI Taxonomy" id="1441730"/>
    <lineage>
        <taxon>Bacteria</taxon>
        <taxon>Bacillati</taxon>
        <taxon>Actinomycetota</taxon>
        <taxon>Actinomycetes</taxon>
        <taxon>Mycobacteriales</taxon>
        <taxon>Nocardiaceae</taxon>
        <taxon>Rhodococcus</taxon>
    </lineage>
</organism>
<dbReference type="PANTHER" id="PTHR36151">
    <property type="entry name" value="BLR2777 PROTEIN"/>
    <property type="match status" value="1"/>
</dbReference>
<proteinExistence type="predicted"/>
<dbReference type="Proteomes" id="UP000053060">
    <property type="component" value="Unassembled WGS sequence"/>
</dbReference>
<protein>
    <recommendedName>
        <fullName evidence="1">ER-bound oxygenase mpaB/mpaB'/Rubber oxygenase catalytic domain-containing protein</fullName>
    </recommendedName>
</protein>
<gene>
    <name evidence="2" type="ORF">Z045_19890</name>
</gene>
<evidence type="ECO:0000313" key="2">
    <source>
        <dbReference type="EMBL" id="KSZ57112.1"/>
    </source>
</evidence>
<dbReference type="RefSeq" id="WP_060653472.1">
    <property type="nucleotide sequence ID" value="NZ_AZXY01000011.1"/>
</dbReference>